<dbReference type="InterPro" id="IPR036056">
    <property type="entry name" value="Fibrinogen-like_C"/>
</dbReference>
<dbReference type="SUPFAM" id="SSF82895">
    <property type="entry name" value="TSP-1 type 1 repeat"/>
    <property type="match status" value="1"/>
</dbReference>
<reference evidence="3" key="1">
    <citation type="submission" date="2018-11" db="EMBL/GenBank/DDBJ databases">
        <authorList>
            <person name="Alioto T."/>
            <person name="Alioto T."/>
        </authorList>
    </citation>
    <scope>NUCLEOTIDE SEQUENCE</scope>
</reference>
<gene>
    <name evidence="3" type="ORF">MGAL_10B043162</name>
</gene>
<feature type="transmembrane region" description="Helical" evidence="1">
    <location>
        <begin position="398"/>
        <end position="422"/>
    </location>
</feature>
<name>A0A8B6GVU2_MYTGA</name>
<protein>
    <submittedName>
        <fullName evidence="3">Uncharacterized protein</fullName>
    </submittedName>
</protein>
<organism evidence="3 4">
    <name type="scientific">Mytilus galloprovincialis</name>
    <name type="common">Mediterranean mussel</name>
    <dbReference type="NCBI Taxonomy" id="29158"/>
    <lineage>
        <taxon>Eukaryota</taxon>
        <taxon>Metazoa</taxon>
        <taxon>Spiralia</taxon>
        <taxon>Lophotrochozoa</taxon>
        <taxon>Mollusca</taxon>
        <taxon>Bivalvia</taxon>
        <taxon>Autobranchia</taxon>
        <taxon>Pteriomorphia</taxon>
        <taxon>Mytilida</taxon>
        <taxon>Mytiloidea</taxon>
        <taxon>Mytilidae</taxon>
        <taxon>Mytilinae</taxon>
        <taxon>Mytilus</taxon>
    </lineage>
</organism>
<dbReference type="Proteomes" id="UP000596742">
    <property type="component" value="Unassembled WGS sequence"/>
</dbReference>
<dbReference type="Pfam" id="PF00090">
    <property type="entry name" value="TSP_1"/>
    <property type="match status" value="1"/>
</dbReference>
<keyword evidence="1" id="KW-0812">Transmembrane</keyword>
<feature type="signal peptide" evidence="2">
    <location>
        <begin position="1"/>
        <end position="23"/>
    </location>
</feature>
<dbReference type="InterPro" id="IPR000884">
    <property type="entry name" value="TSP1_rpt"/>
</dbReference>
<evidence type="ECO:0000313" key="4">
    <source>
        <dbReference type="Proteomes" id="UP000596742"/>
    </source>
</evidence>
<dbReference type="AlphaFoldDB" id="A0A8B6GVU2"/>
<evidence type="ECO:0000313" key="3">
    <source>
        <dbReference type="EMBL" id="VDI69909.1"/>
    </source>
</evidence>
<evidence type="ECO:0000256" key="1">
    <source>
        <dbReference type="SAM" id="Phobius"/>
    </source>
</evidence>
<keyword evidence="4" id="KW-1185">Reference proteome</keyword>
<comment type="caution">
    <text evidence="3">The sequence shown here is derived from an EMBL/GenBank/DDBJ whole genome shotgun (WGS) entry which is preliminary data.</text>
</comment>
<keyword evidence="1" id="KW-1133">Transmembrane helix</keyword>
<proteinExistence type="predicted"/>
<keyword evidence="2" id="KW-0732">Signal</keyword>
<evidence type="ECO:0000256" key="2">
    <source>
        <dbReference type="SAM" id="SignalP"/>
    </source>
</evidence>
<accession>A0A8B6GVU2</accession>
<dbReference type="PROSITE" id="PS50092">
    <property type="entry name" value="TSP1"/>
    <property type="match status" value="1"/>
</dbReference>
<dbReference type="SUPFAM" id="SSF56496">
    <property type="entry name" value="Fibrinogen C-terminal domain-like"/>
    <property type="match status" value="1"/>
</dbReference>
<keyword evidence="1" id="KW-0472">Membrane</keyword>
<feature type="chain" id="PRO_5032323978" evidence="2">
    <location>
        <begin position="24"/>
        <end position="452"/>
    </location>
</feature>
<dbReference type="OrthoDB" id="6059867at2759"/>
<dbReference type="EMBL" id="UYJE01009096">
    <property type="protein sequence ID" value="VDI69909.1"/>
    <property type="molecule type" value="Genomic_DNA"/>
</dbReference>
<dbReference type="Gene3D" id="2.20.100.10">
    <property type="entry name" value="Thrombospondin type-1 (TSP1) repeat"/>
    <property type="match status" value="1"/>
</dbReference>
<dbReference type="InterPro" id="IPR036383">
    <property type="entry name" value="TSP1_rpt_sf"/>
</dbReference>
<sequence length="452" mass="51225">MHISCVVLVIYMVLICFYGCSDRYSSCIDVYIFNRTISGYYTLNHNGNPIEVYCSFEGVSGYTYISKSSLESSFDLSKLFMTKNFAKIRTLLNNGTQKEVMVENIKRDALHFGYIKNNVSPFLYISFPMSFGENNKTIQGYRAADKTFNCTVVSSGLALMFNFYHNLTSSYVQADGDLNNFMTGWMNQSLAVNESKYMDKAFYFPFKMSMPECCGNSMTSNQVSNTKAALGLPFDIVCERLECCHEDDTGCCTSDDSNCTSESVYICQNINGSYEKMSKPCNIDNRSCPDQWSTWEDFGECSVTCGEGKKSQTRKRFLPCAKIVETVIQNNVCNKTKCPVYKWDYLNSMSLTIEEKKEMMKDELVELKANLTVDKKNTSSAIRRRTSAPDDRPSASSVGYIAILLLVIPLVLIVGVDSIRCFQSKKKYRKKRICPSQRETGEEQTVTDLKTE</sequence>
<dbReference type="SMART" id="SM00209">
    <property type="entry name" value="TSP1"/>
    <property type="match status" value="1"/>
</dbReference>